<dbReference type="KEGG" id="talb:FTW19_02455"/>
<sequence>MKRIVVWSGLVFLVLLAIFGIARADGWRHHGWGGRAWGMYGPVGYINHELHLSDAQRAQIHTLWQSERPTVSSLIKELVSEGKEMDTATTRGADDSQIREIASRQGATITKLLIEKQHFKASVYSQVLTQEQRARAAELEKEWSSHLDRFADRIGSKDDTLHW</sequence>
<dbReference type="Pfam" id="PF07813">
    <property type="entry name" value="LTXXQ"/>
    <property type="match status" value="1"/>
</dbReference>
<organism evidence="1 2">
    <name type="scientific">Terriglobus albidus</name>
    <dbReference type="NCBI Taxonomy" id="1592106"/>
    <lineage>
        <taxon>Bacteria</taxon>
        <taxon>Pseudomonadati</taxon>
        <taxon>Acidobacteriota</taxon>
        <taxon>Terriglobia</taxon>
        <taxon>Terriglobales</taxon>
        <taxon>Acidobacteriaceae</taxon>
        <taxon>Terriglobus</taxon>
    </lineage>
</organism>
<evidence type="ECO:0000313" key="1">
    <source>
        <dbReference type="EMBL" id="QEE26966.1"/>
    </source>
</evidence>
<name>A0A5B9EA30_9BACT</name>
<dbReference type="InterPro" id="IPR012899">
    <property type="entry name" value="LTXXQ"/>
</dbReference>
<dbReference type="OrthoDB" id="120554at2"/>
<dbReference type="GO" id="GO:0042597">
    <property type="term" value="C:periplasmic space"/>
    <property type="evidence" value="ECO:0007669"/>
    <property type="project" value="InterPro"/>
</dbReference>
<dbReference type="RefSeq" id="WP_147646162.1">
    <property type="nucleotide sequence ID" value="NZ_CP042806.1"/>
</dbReference>
<reference evidence="1 2" key="1">
    <citation type="submission" date="2019-08" db="EMBL/GenBank/DDBJ databases">
        <title>Complete genome sequence of Terriglobus albidus strain ORNL.</title>
        <authorList>
            <person name="Podar M."/>
        </authorList>
    </citation>
    <scope>NUCLEOTIDE SEQUENCE [LARGE SCALE GENOMIC DNA]</scope>
    <source>
        <strain evidence="1 2">ORNL</strain>
    </source>
</reference>
<accession>A0A5B9EA30</accession>
<dbReference type="Gene3D" id="1.20.120.1490">
    <property type="match status" value="1"/>
</dbReference>
<gene>
    <name evidence="1" type="ORF">FTW19_02455</name>
</gene>
<evidence type="ECO:0000313" key="2">
    <source>
        <dbReference type="Proteomes" id="UP000321820"/>
    </source>
</evidence>
<keyword evidence="2" id="KW-1185">Reference proteome</keyword>
<dbReference type="AlphaFoldDB" id="A0A5B9EA30"/>
<proteinExistence type="predicted"/>
<protein>
    <submittedName>
        <fullName evidence="1">Periplasmic heavy metal sensor</fullName>
    </submittedName>
</protein>
<dbReference type="EMBL" id="CP042806">
    <property type="protein sequence ID" value="QEE26966.1"/>
    <property type="molecule type" value="Genomic_DNA"/>
</dbReference>
<dbReference type="Proteomes" id="UP000321820">
    <property type="component" value="Chromosome"/>
</dbReference>